<name>A0A9W6RQA2_9ACTN</name>
<dbReference type="Pfam" id="PF00561">
    <property type="entry name" value="Abhydrolase_1"/>
    <property type="match status" value="1"/>
</dbReference>
<proteinExistence type="predicted"/>
<evidence type="ECO:0000256" key="1">
    <source>
        <dbReference type="SAM" id="MobiDB-lite"/>
    </source>
</evidence>
<protein>
    <recommendedName>
        <fullName evidence="2">AB hydrolase-1 domain-containing protein</fullName>
    </recommendedName>
</protein>
<dbReference type="InterPro" id="IPR050471">
    <property type="entry name" value="AB_hydrolase"/>
</dbReference>
<dbReference type="PANTHER" id="PTHR43433">
    <property type="entry name" value="HYDROLASE, ALPHA/BETA FOLD FAMILY PROTEIN"/>
    <property type="match status" value="1"/>
</dbReference>
<feature type="domain" description="AB hydrolase-1" evidence="2">
    <location>
        <begin position="123"/>
        <end position="357"/>
    </location>
</feature>
<dbReference type="SUPFAM" id="SSF53474">
    <property type="entry name" value="alpha/beta-Hydrolases"/>
    <property type="match status" value="1"/>
</dbReference>
<sequence>MSERSEGIKKHAPVVTPSDEGGPMSERSEGIKKHAPVVTPSDEGGPMSERSEGIKKRAPVVTPSDEGGPMSERSEGIKKRAPVVTPSDEGGPMSGHETSGVVAVEGAELRWRRLGRGERTIVAAHQGPGGPPRPLWLRMLAEVPGLNVLSLELRGTDGSPRSHEDLGDRWYERWAADVARVADVLGETSYVYAGASHGAVVGWHLALARPPGLRALVSVVGAPHGRDAGPGRSSGWEQRRAAAHDRRPAEEIFASMRPPTSDPLRLRRRAQARERYLKSLETLDPETLPRAGVALPHLRTDAEVTAELRRVDVPVLVAGGMQDRLCRPEDNLRAAAAVPGVRLVLFQDHGHSTLLDEEPEPLIDQIRLFLSPTAANDRPDHEESSPCL</sequence>
<dbReference type="Proteomes" id="UP001165135">
    <property type="component" value="Unassembled WGS sequence"/>
</dbReference>
<organism evidence="3 4">
    <name type="scientific">Actinoallomurus iriomotensis</name>
    <dbReference type="NCBI Taxonomy" id="478107"/>
    <lineage>
        <taxon>Bacteria</taxon>
        <taxon>Bacillati</taxon>
        <taxon>Actinomycetota</taxon>
        <taxon>Actinomycetes</taxon>
        <taxon>Streptosporangiales</taxon>
        <taxon>Thermomonosporaceae</taxon>
        <taxon>Actinoallomurus</taxon>
    </lineage>
</organism>
<dbReference type="InterPro" id="IPR029058">
    <property type="entry name" value="AB_hydrolase_fold"/>
</dbReference>
<accession>A0A9W6RQA2</accession>
<dbReference type="AlphaFoldDB" id="A0A9W6RQA2"/>
<comment type="caution">
    <text evidence="3">The sequence shown here is derived from an EMBL/GenBank/DDBJ whole genome shotgun (WGS) entry which is preliminary data.</text>
</comment>
<dbReference type="PANTHER" id="PTHR43433:SF5">
    <property type="entry name" value="AB HYDROLASE-1 DOMAIN-CONTAINING PROTEIN"/>
    <property type="match status" value="1"/>
</dbReference>
<dbReference type="InterPro" id="IPR000073">
    <property type="entry name" value="AB_hydrolase_1"/>
</dbReference>
<evidence type="ECO:0000259" key="2">
    <source>
        <dbReference type="Pfam" id="PF00561"/>
    </source>
</evidence>
<gene>
    <name evidence="3" type="ORF">Airi01_082780</name>
</gene>
<evidence type="ECO:0000313" key="3">
    <source>
        <dbReference type="EMBL" id="GLY80011.1"/>
    </source>
</evidence>
<dbReference type="EMBL" id="BSTJ01000013">
    <property type="protein sequence ID" value="GLY80011.1"/>
    <property type="molecule type" value="Genomic_DNA"/>
</dbReference>
<dbReference type="Gene3D" id="3.40.50.1820">
    <property type="entry name" value="alpha/beta hydrolase"/>
    <property type="match status" value="1"/>
</dbReference>
<feature type="region of interest" description="Disordered" evidence="1">
    <location>
        <begin position="1"/>
        <end position="98"/>
    </location>
</feature>
<reference evidence="3" key="1">
    <citation type="submission" date="2023-03" db="EMBL/GenBank/DDBJ databases">
        <title>Actinoallomurus iriomotensis NBRC 103681.</title>
        <authorList>
            <person name="Ichikawa N."/>
            <person name="Sato H."/>
            <person name="Tonouchi N."/>
        </authorList>
    </citation>
    <scope>NUCLEOTIDE SEQUENCE</scope>
    <source>
        <strain evidence="3">NBRC 103681</strain>
    </source>
</reference>
<evidence type="ECO:0000313" key="4">
    <source>
        <dbReference type="Proteomes" id="UP001165135"/>
    </source>
</evidence>
<dbReference type="GO" id="GO:0003824">
    <property type="term" value="F:catalytic activity"/>
    <property type="evidence" value="ECO:0007669"/>
    <property type="project" value="UniProtKB-ARBA"/>
</dbReference>